<evidence type="ECO:0000256" key="1">
    <source>
        <dbReference type="SAM" id="MobiDB-lite"/>
    </source>
</evidence>
<dbReference type="Proteomes" id="UP000269793">
    <property type="component" value="Chromosome III"/>
</dbReference>
<dbReference type="EMBL" id="CP033150">
    <property type="protein sequence ID" value="AYO42776.1"/>
    <property type="molecule type" value="Genomic_DNA"/>
</dbReference>
<accession>A0A3G2S4R2</accession>
<dbReference type="OrthoDB" id="3365398at2759"/>
<gene>
    <name evidence="2" type="ORF">DNF11_1826</name>
</gene>
<feature type="compositionally biased region" description="Polar residues" evidence="1">
    <location>
        <begin position="1"/>
        <end position="11"/>
    </location>
</feature>
<sequence length="366" mass="41376">MTVSMMSQTTDFGPYEKPRMPRMTMALDTSMPQTLERPASFESDSVNDNDDNDTTLRSDSSIDGTPIQLPQRPDVALTRDVHWFSPRQRTKCMSPSHLMPITNHGLALASVPLHVKEIRPAPRSEDRVRAAQRMFHAVANSTRRSRKLQSNDRARPSLSANPRQKRMLYDPSKDPLEFVPTMDGTQHCVIATDRNTFEMVVTPPSPRPDEHEWERGSVVTGVSITSHKMAQSLPPQQPTLTLQPPPFELAPGRALQLARRIKQTGQQAQIHQQARESEVASVRTSMLHTMRKYAQHRQKVWQCERGAKAAAAHGTSDRYTRTPVAADDIMAYIARWNRGANSPPYIPPNIRRMAAHQMRCRSTIHT</sequence>
<feature type="region of interest" description="Disordered" evidence="1">
    <location>
        <begin position="139"/>
        <end position="170"/>
    </location>
</feature>
<feature type="region of interest" description="Disordered" evidence="1">
    <location>
        <begin position="1"/>
        <end position="21"/>
    </location>
</feature>
<protein>
    <submittedName>
        <fullName evidence="2">Uncharacterized protein</fullName>
    </submittedName>
</protein>
<reference evidence="2 3" key="1">
    <citation type="submission" date="2018-10" db="EMBL/GenBank/DDBJ databases">
        <title>Complete genome sequence of Malassezia restricta CBS 7877.</title>
        <authorList>
            <person name="Morand S.C."/>
            <person name="Bertignac M."/>
            <person name="Iltis A."/>
            <person name="Kolder I."/>
            <person name="Pirovano W."/>
            <person name="Jourdain R."/>
            <person name="Clavaud C."/>
        </authorList>
    </citation>
    <scope>NUCLEOTIDE SEQUENCE [LARGE SCALE GENOMIC DNA]</scope>
    <source>
        <strain evidence="2 3">CBS 7877</strain>
    </source>
</reference>
<dbReference type="AlphaFoldDB" id="A0A3G2S4R2"/>
<name>A0A3G2S4R2_MALR7</name>
<feature type="region of interest" description="Disordered" evidence="1">
    <location>
        <begin position="37"/>
        <end position="67"/>
    </location>
</feature>
<keyword evidence="3" id="KW-1185">Reference proteome</keyword>
<evidence type="ECO:0000313" key="3">
    <source>
        <dbReference type="Proteomes" id="UP000269793"/>
    </source>
</evidence>
<evidence type="ECO:0000313" key="2">
    <source>
        <dbReference type="EMBL" id="AYO42776.1"/>
    </source>
</evidence>
<proteinExistence type="predicted"/>
<dbReference type="VEuPathDB" id="FungiDB:DNF11_1826"/>
<organism evidence="2 3">
    <name type="scientific">Malassezia restricta (strain ATCC 96810 / NBRC 103918 / CBS 7877)</name>
    <name type="common">Seborrheic dermatitis infection agent</name>
    <dbReference type="NCBI Taxonomy" id="425264"/>
    <lineage>
        <taxon>Eukaryota</taxon>
        <taxon>Fungi</taxon>
        <taxon>Dikarya</taxon>
        <taxon>Basidiomycota</taxon>
        <taxon>Ustilaginomycotina</taxon>
        <taxon>Malasseziomycetes</taxon>
        <taxon>Malasseziales</taxon>
        <taxon>Malasseziaceae</taxon>
        <taxon>Malassezia</taxon>
    </lineage>
</organism>